<dbReference type="AlphaFoldDB" id="A0A3B0W685"/>
<comment type="subcellular location">
    <subcellularLocation>
        <location evidence="1">Cell inner membrane</location>
        <topology evidence="1">Single-pass membrane protein</topology>
    </subcellularLocation>
</comment>
<evidence type="ECO:0000256" key="6">
    <source>
        <dbReference type="ARBA" id="ARBA00022692"/>
    </source>
</evidence>
<keyword evidence="3" id="KW-1003">Cell membrane</keyword>
<organism evidence="11">
    <name type="scientific">hydrothermal vent metagenome</name>
    <dbReference type="NCBI Taxonomy" id="652676"/>
    <lineage>
        <taxon>unclassified sequences</taxon>
        <taxon>metagenomes</taxon>
        <taxon>ecological metagenomes</taxon>
    </lineage>
</organism>
<keyword evidence="7 10" id="KW-1133">Transmembrane helix</keyword>
<evidence type="ECO:0000256" key="8">
    <source>
        <dbReference type="ARBA" id="ARBA00023136"/>
    </source>
</evidence>
<keyword evidence="8 10" id="KW-0472">Membrane</keyword>
<dbReference type="GO" id="GO:0015627">
    <property type="term" value="C:type II protein secretion system complex"/>
    <property type="evidence" value="ECO:0007669"/>
    <property type="project" value="InterPro"/>
</dbReference>
<dbReference type="InterPro" id="IPR045584">
    <property type="entry name" value="Pilin-like"/>
</dbReference>
<protein>
    <recommendedName>
        <fullName evidence="2">Type II secretion system protein H</fullName>
    </recommendedName>
    <alternativeName>
        <fullName evidence="9">General secretion pathway protein H</fullName>
    </alternativeName>
</protein>
<evidence type="ECO:0000256" key="1">
    <source>
        <dbReference type="ARBA" id="ARBA00004377"/>
    </source>
</evidence>
<feature type="transmembrane region" description="Helical" evidence="10">
    <location>
        <begin position="20"/>
        <end position="44"/>
    </location>
</feature>
<evidence type="ECO:0000256" key="10">
    <source>
        <dbReference type="SAM" id="Phobius"/>
    </source>
</evidence>
<proteinExistence type="predicted"/>
<reference evidence="11" key="1">
    <citation type="submission" date="2018-06" db="EMBL/GenBank/DDBJ databases">
        <authorList>
            <person name="Zhirakovskaya E."/>
        </authorList>
    </citation>
    <scope>NUCLEOTIDE SEQUENCE</scope>
</reference>
<dbReference type="GO" id="GO:0015628">
    <property type="term" value="P:protein secretion by the type II secretion system"/>
    <property type="evidence" value="ECO:0007669"/>
    <property type="project" value="InterPro"/>
</dbReference>
<keyword evidence="5" id="KW-0997">Cell inner membrane</keyword>
<evidence type="ECO:0000256" key="4">
    <source>
        <dbReference type="ARBA" id="ARBA00022481"/>
    </source>
</evidence>
<evidence type="ECO:0000256" key="2">
    <source>
        <dbReference type="ARBA" id="ARBA00021549"/>
    </source>
</evidence>
<evidence type="ECO:0000313" key="11">
    <source>
        <dbReference type="EMBL" id="VAW51405.1"/>
    </source>
</evidence>
<dbReference type="EMBL" id="UOFD01000029">
    <property type="protein sequence ID" value="VAW51405.1"/>
    <property type="molecule type" value="Genomic_DNA"/>
</dbReference>
<gene>
    <name evidence="11" type="ORF">MNBD_GAMMA06-665</name>
</gene>
<evidence type="ECO:0000256" key="3">
    <source>
        <dbReference type="ARBA" id="ARBA00022475"/>
    </source>
</evidence>
<accession>A0A3B0W685</accession>
<evidence type="ECO:0000256" key="5">
    <source>
        <dbReference type="ARBA" id="ARBA00022519"/>
    </source>
</evidence>
<dbReference type="InterPro" id="IPR049875">
    <property type="entry name" value="TypeII_GspH"/>
</dbReference>
<dbReference type="InterPro" id="IPR012902">
    <property type="entry name" value="N_methyl_site"/>
</dbReference>
<dbReference type="SUPFAM" id="SSF54523">
    <property type="entry name" value="Pili subunits"/>
    <property type="match status" value="1"/>
</dbReference>
<dbReference type="NCBIfam" id="TIGR02532">
    <property type="entry name" value="IV_pilin_GFxxxE"/>
    <property type="match status" value="1"/>
</dbReference>
<dbReference type="GO" id="GO:0005886">
    <property type="term" value="C:plasma membrane"/>
    <property type="evidence" value="ECO:0007669"/>
    <property type="project" value="UniProtKB-SubCell"/>
</dbReference>
<evidence type="ECO:0000256" key="9">
    <source>
        <dbReference type="ARBA" id="ARBA00030775"/>
    </source>
</evidence>
<dbReference type="Gene3D" id="3.55.40.10">
    <property type="entry name" value="minor pseudopilin epsh domain"/>
    <property type="match status" value="1"/>
</dbReference>
<dbReference type="NCBIfam" id="TIGR01708">
    <property type="entry name" value="typeII_sec_gspH"/>
    <property type="match status" value="1"/>
</dbReference>
<keyword evidence="4" id="KW-0488">Methylation</keyword>
<keyword evidence="6 10" id="KW-0812">Transmembrane</keyword>
<name>A0A3B0W685_9ZZZZ</name>
<dbReference type="PRINTS" id="PR00885">
    <property type="entry name" value="BCTERIALGSPH"/>
</dbReference>
<dbReference type="Pfam" id="PF07963">
    <property type="entry name" value="N_methyl"/>
    <property type="match status" value="1"/>
</dbReference>
<sequence>MQANFYNTKNTITHSSRTNGFTLLELLVVVVIVAILFTYTTLAIRSDSPEDIIKKEAQRMERLIQLALEESILRGEEYGLEVALDGYRFLRFTRNQWQPLTGDKILRARELPLDMELEMRLEETEIVIDMAAGSGLGKKFDIGGNLSSNSSDNQNNKEEEKKKAIKPQIYLLSSGEITPEFDVRFYILGIETSYFVKGAFDGSLKTEISDL</sequence>
<dbReference type="InterPro" id="IPR002416">
    <property type="entry name" value="T2SS_protein-GspH"/>
</dbReference>
<evidence type="ECO:0000256" key="7">
    <source>
        <dbReference type="ARBA" id="ARBA00022989"/>
    </source>
</evidence>